<proteinExistence type="predicted"/>
<dbReference type="Proteomes" id="UP001343698">
    <property type="component" value="Unassembled WGS sequence"/>
</dbReference>
<dbReference type="InterPro" id="IPR046166">
    <property type="entry name" value="DUF6168"/>
</dbReference>
<keyword evidence="1" id="KW-1133">Transmembrane helix</keyword>
<sequence length="127" mass="15056">MFRKILLYTIVFTMVGTISFLGQTFLMDLETDFLHLLEQSYIFHFFFSLLLVIAFQILSKNQKVFEQLGFLYIGMLVFKIVVFTAMFFPQLMGDQPLPHFYRAMMLLPTIIFLTLEVIFVSKIMREK</sequence>
<evidence type="ECO:0000313" key="2">
    <source>
        <dbReference type="EMBL" id="MEE1971294.1"/>
    </source>
</evidence>
<dbReference type="EMBL" id="JAZDDF010000001">
    <property type="protein sequence ID" value="MEE1971294.1"/>
    <property type="molecule type" value="Genomic_DNA"/>
</dbReference>
<keyword evidence="3" id="KW-1185">Reference proteome</keyword>
<feature type="transmembrane region" description="Helical" evidence="1">
    <location>
        <begin position="70"/>
        <end position="88"/>
    </location>
</feature>
<organism evidence="2 3">
    <name type="scientific">Maribacter flavus</name>
    <dbReference type="NCBI Taxonomy" id="1658664"/>
    <lineage>
        <taxon>Bacteria</taxon>
        <taxon>Pseudomonadati</taxon>
        <taxon>Bacteroidota</taxon>
        <taxon>Flavobacteriia</taxon>
        <taxon>Flavobacteriales</taxon>
        <taxon>Flavobacteriaceae</taxon>
        <taxon>Maribacter</taxon>
    </lineage>
</organism>
<feature type="transmembrane region" description="Helical" evidence="1">
    <location>
        <begin position="41"/>
        <end position="58"/>
    </location>
</feature>
<accession>A0ABU7IEM0</accession>
<reference evidence="2 3" key="1">
    <citation type="submission" date="2024-01" db="EMBL/GenBank/DDBJ databases">
        <title>Maribacter spp. originated from different algae showed divergent polysaccharides utilization ability.</title>
        <authorList>
            <person name="Wang H."/>
            <person name="Wu Y."/>
        </authorList>
    </citation>
    <scope>NUCLEOTIDE SEQUENCE [LARGE SCALE GENOMIC DNA]</scope>
    <source>
        <strain evidence="2 3">KPT27_14</strain>
    </source>
</reference>
<dbReference type="RefSeq" id="WP_272635853.1">
    <property type="nucleotide sequence ID" value="NZ_JAZDDF010000001.1"/>
</dbReference>
<name>A0ABU7IEM0_9FLAO</name>
<keyword evidence="1" id="KW-0812">Transmembrane</keyword>
<gene>
    <name evidence="2" type="ORF">V1H85_02480</name>
</gene>
<protein>
    <submittedName>
        <fullName evidence="2">DUF6168 family protein</fullName>
    </submittedName>
</protein>
<keyword evidence="1" id="KW-0472">Membrane</keyword>
<dbReference type="Pfam" id="PF19665">
    <property type="entry name" value="DUF6168"/>
    <property type="match status" value="1"/>
</dbReference>
<evidence type="ECO:0000256" key="1">
    <source>
        <dbReference type="SAM" id="Phobius"/>
    </source>
</evidence>
<feature type="transmembrane region" description="Helical" evidence="1">
    <location>
        <begin position="100"/>
        <end position="120"/>
    </location>
</feature>
<feature type="transmembrane region" description="Helical" evidence="1">
    <location>
        <begin position="5"/>
        <end position="26"/>
    </location>
</feature>
<evidence type="ECO:0000313" key="3">
    <source>
        <dbReference type="Proteomes" id="UP001343698"/>
    </source>
</evidence>
<comment type="caution">
    <text evidence="2">The sequence shown here is derived from an EMBL/GenBank/DDBJ whole genome shotgun (WGS) entry which is preliminary data.</text>
</comment>